<reference evidence="9 10" key="1">
    <citation type="submission" date="2018-10" db="EMBL/GenBank/DDBJ databases">
        <title>Anaerotruncus faecis sp. nov., isolated from human feces.</title>
        <authorList>
            <person name="Wang Y.-J."/>
        </authorList>
    </citation>
    <scope>NUCLEOTIDE SEQUENCE [LARGE SCALE GENOMIC DNA]</scope>
    <source>
        <strain evidence="9 10">22A2-44</strain>
    </source>
</reference>
<dbReference type="EMBL" id="RCHT01000007">
    <property type="protein sequence ID" value="RLL12112.1"/>
    <property type="molecule type" value="Genomic_DNA"/>
</dbReference>
<dbReference type="SUPFAM" id="SSF143081">
    <property type="entry name" value="BB1717-like"/>
    <property type="match status" value="1"/>
</dbReference>
<dbReference type="Pfam" id="PF02586">
    <property type="entry name" value="SRAP"/>
    <property type="match status" value="1"/>
</dbReference>
<organism evidence="9 10">
    <name type="scientific">Anaerotruncus massiliensis</name>
    <name type="common">ex Liu et al. 2021</name>
    <dbReference type="NCBI Taxonomy" id="2321404"/>
    <lineage>
        <taxon>Bacteria</taxon>
        <taxon>Bacillati</taxon>
        <taxon>Bacillota</taxon>
        <taxon>Clostridia</taxon>
        <taxon>Eubacteriales</taxon>
        <taxon>Oscillospiraceae</taxon>
        <taxon>Anaerotruncus</taxon>
    </lineage>
</organism>
<proteinExistence type="inferred from homology"/>
<dbReference type="GO" id="GO:0006508">
    <property type="term" value="P:proteolysis"/>
    <property type="evidence" value="ECO:0007669"/>
    <property type="project" value="UniProtKB-KW"/>
</dbReference>
<dbReference type="AlphaFoldDB" id="A0A498CVR9"/>
<evidence type="ECO:0000313" key="9">
    <source>
        <dbReference type="EMBL" id="RLL12112.1"/>
    </source>
</evidence>
<dbReference type="GO" id="GO:0106300">
    <property type="term" value="P:protein-DNA covalent cross-linking repair"/>
    <property type="evidence" value="ECO:0007669"/>
    <property type="project" value="InterPro"/>
</dbReference>
<dbReference type="GO" id="GO:0003697">
    <property type="term" value="F:single-stranded DNA binding"/>
    <property type="evidence" value="ECO:0007669"/>
    <property type="project" value="InterPro"/>
</dbReference>
<gene>
    <name evidence="9" type="ORF">D4A47_06185</name>
</gene>
<dbReference type="GO" id="GO:0016829">
    <property type="term" value="F:lyase activity"/>
    <property type="evidence" value="ECO:0007669"/>
    <property type="project" value="UniProtKB-KW"/>
</dbReference>
<dbReference type="PANTHER" id="PTHR13604">
    <property type="entry name" value="DC12-RELATED"/>
    <property type="match status" value="1"/>
</dbReference>
<evidence type="ECO:0000256" key="7">
    <source>
        <dbReference type="ARBA" id="ARBA00023239"/>
    </source>
</evidence>
<dbReference type="Proteomes" id="UP000276301">
    <property type="component" value="Unassembled WGS sequence"/>
</dbReference>
<dbReference type="InterPro" id="IPR003738">
    <property type="entry name" value="SRAP"/>
</dbReference>
<protein>
    <recommendedName>
        <fullName evidence="8">Abasic site processing protein</fullName>
        <ecNumber evidence="8">3.4.-.-</ecNumber>
    </recommendedName>
</protein>
<comment type="similarity">
    <text evidence="1 8">Belongs to the SOS response-associated peptidase family.</text>
</comment>
<evidence type="ECO:0000256" key="8">
    <source>
        <dbReference type="RuleBase" id="RU364100"/>
    </source>
</evidence>
<keyword evidence="6" id="KW-0238">DNA-binding</keyword>
<accession>A0A498CVR9</accession>
<keyword evidence="7" id="KW-0456">Lyase</keyword>
<dbReference type="EC" id="3.4.-.-" evidence="8"/>
<sequence length="187" mass="21215">MCGRYNFSQEESDEIREIVREVERRQRGEFKMGEIYPTNVAPVLVAGDDRPVPELLAWGFPRFDKKGVVINARAETAPDKPMFRKCLEQRRCVIPSTGFYEWAADKTKYRFCLPGEDALYMAGLYNEFAGEPRYVILTTAANESIADVHNRMPVVLPRARIAEWIGGLGAAMEILRAVPPMLERTAS</sequence>
<evidence type="ECO:0000256" key="4">
    <source>
        <dbReference type="ARBA" id="ARBA00022801"/>
    </source>
</evidence>
<dbReference type="Gene3D" id="3.90.1680.10">
    <property type="entry name" value="SOS response associated peptidase-like"/>
    <property type="match status" value="1"/>
</dbReference>
<keyword evidence="3" id="KW-0227">DNA damage</keyword>
<evidence type="ECO:0000256" key="2">
    <source>
        <dbReference type="ARBA" id="ARBA00022670"/>
    </source>
</evidence>
<dbReference type="GO" id="GO:0008233">
    <property type="term" value="F:peptidase activity"/>
    <property type="evidence" value="ECO:0007669"/>
    <property type="project" value="UniProtKB-KW"/>
</dbReference>
<dbReference type="InterPro" id="IPR036590">
    <property type="entry name" value="SRAP-like"/>
</dbReference>
<evidence type="ECO:0000256" key="5">
    <source>
        <dbReference type="ARBA" id="ARBA00023124"/>
    </source>
</evidence>
<name>A0A498CVR9_9FIRM</name>
<evidence type="ECO:0000313" key="10">
    <source>
        <dbReference type="Proteomes" id="UP000276301"/>
    </source>
</evidence>
<comment type="caution">
    <text evidence="9">The sequence shown here is derived from an EMBL/GenBank/DDBJ whole genome shotgun (WGS) entry which is preliminary data.</text>
</comment>
<keyword evidence="4 8" id="KW-0378">Hydrolase</keyword>
<evidence type="ECO:0000256" key="3">
    <source>
        <dbReference type="ARBA" id="ARBA00022763"/>
    </source>
</evidence>
<dbReference type="PANTHER" id="PTHR13604:SF0">
    <property type="entry name" value="ABASIC SITE PROCESSING PROTEIN HMCES"/>
    <property type="match status" value="1"/>
</dbReference>
<dbReference type="RefSeq" id="WP_121586598.1">
    <property type="nucleotide sequence ID" value="NZ_RCHT01000007.1"/>
</dbReference>
<evidence type="ECO:0000256" key="1">
    <source>
        <dbReference type="ARBA" id="ARBA00008136"/>
    </source>
</evidence>
<keyword evidence="5" id="KW-0190">Covalent protein-DNA linkage</keyword>
<evidence type="ECO:0000256" key="6">
    <source>
        <dbReference type="ARBA" id="ARBA00023125"/>
    </source>
</evidence>
<keyword evidence="2 8" id="KW-0645">Protease</keyword>
<keyword evidence="10" id="KW-1185">Reference proteome</keyword>